<gene>
    <name evidence="1" type="ORF">AFUS01_LOCUS34525</name>
</gene>
<evidence type="ECO:0000313" key="1">
    <source>
        <dbReference type="EMBL" id="CAG7824366.1"/>
    </source>
</evidence>
<feature type="non-terminal residue" evidence="1">
    <location>
        <position position="206"/>
    </location>
</feature>
<comment type="caution">
    <text evidence="1">The sequence shown here is derived from an EMBL/GenBank/DDBJ whole genome shotgun (WGS) entry which is preliminary data.</text>
</comment>
<dbReference type="InterPro" id="IPR004119">
    <property type="entry name" value="EcKL"/>
</dbReference>
<organism evidence="1 2">
    <name type="scientific">Allacma fusca</name>
    <dbReference type="NCBI Taxonomy" id="39272"/>
    <lineage>
        <taxon>Eukaryota</taxon>
        <taxon>Metazoa</taxon>
        <taxon>Ecdysozoa</taxon>
        <taxon>Arthropoda</taxon>
        <taxon>Hexapoda</taxon>
        <taxon>Collembola</taxon>
        <taxon>Symphypleona</taxon>
        <taxon>Sminthuridae</taxon>
        <taxon>Allacma</taxon>
    </lineage>
</organism>
<dbReference type="Proteomes" id="UP000708208">
    <property type="component" value="Unassembled WGS sequence"/>
</dbReference>
<dbReference type="EMBL" id="CAJVCH010532472">
    <property type="protein sequence ID" value="CAG7824366.1"/>
    <property type="molecule type" value="Genomic_DNA"/>
</dbReference>
<accession>A0A8J2PR07</accession>
<evidence type="ECO:0008006" key="3">
    <source>
        <dbReference type="Google" id="ProtNLM"/>
    </source>
</evidence>
<dbReference type="Pfam" id="PF02958">
    <property type="entry name" value="EcKL"/>
    <property type="match status" value="1"/>
</dbReference>
<evidence type="ECO:0000313" key="2">
    <source>
        <dbReference type="Proteomes" id="UP000708208"/>
    </source>
</evidence>
<dbReference type="AlphaFoldDB" id="A0A8J2PR07"/>
<keyword evidence="2" id="KW-1185">Reference proteome</keyword>
<feature type="non-terminal residue" evidence="1">
    <location>
        <position position="1"/>
    </location>
</feature>
<dbReference type="PANTHER" id="PTHR11012:SF30">
    <property type="entry name" value="PROTEIN KINASE-LIKE DOMAIN-CONTAINING"/>
    <property type="match status" value="1"/>
</dbReference>
<dbReference type="OrthoDB" id="191037at2759"/>
<name>A0A8J2PR07_9HEXA</name>
<protein>
    <recommendedName>
        <fullName evidence="3">CHK kinase-like domain-containing protein</fullName>
    </recommendedName>
</protein>
<sequence length="206" mass="23496">LPAINSFLDSCGVPDSHRFPFPKCYFGLGVEGDKPEDYNFILVLEDLVASRHKFWDQGANKSFDWVHASAAIKSIALFHAATAAYKISKGFKLYSEEFPRFIKHTVDDPALDHYIKTGFEVTREVLAEEEAPEGLLERLNLLEEKFKPIVQKMLIDVDQNCVNVVRHSDLHFFNVAFLYDESVNSVEAKWFDFQNCSEGRPMADLA</sequence>
<reference evidence="1" key="1">
    <citation type="submission" date="2021-06" db="EMBL/GenBank/DDBJ databases">
        <authorList>
            <person name="Hodson N. C."/>
            <person name="Mongue J. A."/>
            <person name="Jaron S. K."/>
        </authorList>
    </citation>
    <scope>NUCLEOTIDE SEQUENCE</scope>
</reference>
<proteinExistence type="predicted"/>
<dbReference type="PANTHER" id="PTHR11012">
    <property type="entry name" value="PROTEIN KINASE-LIKE DOMAIN-CONTAINING"/>
    <property type="match status" value="1"/>
</dbReference>